<dbReference type="OrthoDB" id="1668994at2"/>
<keyword evidence="2" id="KW-1185">Reference proteome</keyword>
<evidence type="ECO:0000313" key="1">
    <source>
        <dbReference type="EMBL" id="SFJ94477.1"/>
    </source>
</evidence>
<sequence length="326" mass="37317">MDCIKYVNSSDVRKYLYDIGYKLNVEQQLFLIVMCDFITLNERLAALEELLNSSEDAPMTSISNPVFSESLGLTVHEFIRRYLADKKAILSFIKAASSDYFYEAEHLERHLTDFQHIGFYSNYDNALEAIREYAEDEDIGVVQDYYRIRKYVFSECVKDTDGPVGDVAECILSKNAEVITVDCHSGCGLNLYGVDVSAMHISLPMPFKRGDIVKKAGIPYGALLRSIHPEYVVFLSYTPAGKEDLKDYHDGTDILYWGLFPVENGFYKDHSWLNYDLEYADKDELEGINCKLIPLSEMIKGNLPPDLFYSAVRTIELRCQMQTLDH</sequence>
<dbReference type="RefSeq" id="WP_074839622.1">
    <property type="nucleotide sequence ID" value="NZ_CP047056.1"/>
</dbReference>
<dbReference type="AlphaFoldDB" id="A0A662Z7Q3"/>
<organism evidence="1 2">
    <name type="scientific">Succinivibrio dextrinosolvens</name>
    <dbReference type="NCBI Taxonomy" id="83771"/>
    <lineage>
        <taxon>Bacteria</taxon>
        <taxon>Pseudomonadati</taxon>
        <taxon>Pseudomonadota</taxon>
        <taxon>Gammaproteobacteria</taxon>
        <taxon>Aeromonadales</taxon>
        <taxon>Succinivibrionaceae</taxon>
        <taxon>Succinivibrio</taxon>
    </lineage>
</organism>
<gene>
    <name evidence="1" type="ORF">SAMN04487865_100910</name>
</gene>
<dbReference type="Proteomes" id="UP000243374">
    <property type="component" value="Unassembled WGS sequence"/>
</dbReference>
<proteinExistence type="predicted"/>
<dbReference type="EMBL" id="FOSF01000009">
    <property type="protein sequence ID" value="SFJ94477.1"/>
    <property type="molecule type" value="Genomic_DNA"/>
</dbReference>
<accession>A0A662Z7Q3</accession>
<name>A0A662Z7Q3_9GAMM</name>
<protein>
    <submittedName>
        <fullName evidence="1">Uncharacterized protein</fullName>
    </submittedName>
</protein>
<evidence type="ECO:0000313" key="2">
    <source>
        <dbReference type="Proteomes" id="UP000243374"/>
    </source>
</evidence>
<reference evidence="1 2" key="1">
    <citation type="submission" date="2016-10" db="EMBL/GenBank/DDBJ databases">
        <authorList>
            <person name="Varghese N."/>
            <person name="Submissions S."/>
        </authorList>
    </citation>
    <scope>NUCLEOTIDE SEQUENCE [LARGE SCALE GENOMIC DNA]</scope>
    <source>
        <strain evidence="1 2">22B</strain>
    </source>
</reference>